<reference evidence="6 7" key="1">
    <citation type="submission" date="2021-12" db="EMBL/GenBank/DDBJ databases">
        <title>Discovery of the Pendulisporaceae a myxobacterial family with distinct sporulation behavior and unique specialized metabolism.</title>
        <authorList>
            <person name="Garcia R."/>
            <person name="Popoff A."/>
            <person name="Bader C.D."/>
            <person name="Loehr J."/>
            <person name="Walesch S."/>
            <person name="Walt C."/>
            <person name="Boldt J."/>
            <person name="Bunk B."/>
            <person name="Haeckl F.J.F.P.J."/>
            <person name="Gunesch A.P."/>
            <person name="Birkelbach J."/>
            <person name="Nuebel U."/>
            <person name="Pietschmann T."/>
            <person name="Bach T."/>
            <person name="Mueller R."/>
        </authorList>
    </citation>
    <scope>NUCLEOTIDE SEQUENCE [LARGE SCALE GENOMIC DNA]</scope>
    <source>
        <strain evidence="6 7">MSr12523</strain>
    </source>
</reference>
<dbReference type="SUPFAM" id="SSF53850">
    <property type="entry name" value="Periplasmic binding protein-like II"/>
    <property type="match status" value="1"/>
</dbReference>
<dbReference type="InterPro" id="IPR005119">
    <property type="entry name" value="LysR_subst-bd"/>
</dbReference>
<evidence type="ECO:0000313" key="7">
    <source>
        <dbReference type="Proteomes" id="UP001379533"/>
    </source>
</evidence>
<dbReference type="Pfam" id="PF00126">
    <property type="entry name" value="HTH_1"/>
    <property type="match status" value="1"/>
</dbReference>
<dbReference type="Pfam" id="PF03466">
    <property type="entry name" value="LysR_substrate"/>
    <property type="match status" value="1"/>
</dbReference>
<sequence length="309" mass="33929">MDRLEAMRVFVTVAEMRGFAPAARRLSMSPAAVTRAVSALEERLGTRLLRRTTRVVRLTDAGARYLADCKRILGEIEEAEAGAAGTEGEPRGMLNVTASVNFGRMFVAPIVLGFLERHPRISVRMLLVDHVVHLIEEGMDVGIRIAHLRDSALRAVRVGTVRRVVCASPEYLAKRGTPRTPADLIQHDTIGFSNINPTRNWSFSTGSKTETAEPETRLFVNAADVAIAAAKAGHGLTRVLSYQVDPEVRTGQLRVVLDAFEPPEVPIHIVYPDARRATSSVRAFVDYATERLRAVAQSGAFGTKYTKTR</sequence>
<name>A0ABZ2K3D4_9BACT</name>
<evidence type="ECO:0000313" key="6">
    <source>
        <dbReference type="EMBL" id="WXA92065.1"/>
    </source>
</evidence>
<evidence type="ECO:0000256" key="1">
    <source>
        <dbReference type="ARBA" id="ARBA00009437"/>
    </source>
</evidence>
<keyword evidence="4" id="KW-0804">Transcription</keyword>
<dbReference type="PROSITE" id="PS50931">
    <property type="entry name" value="HTH_LYSR"/>
    <property type="match status" value="1"/>
</dbReference>
<keyword evidence="2" id="KW-0805">Transcription regulation</keyword>
<organism evidence="6 7">
    <name type="scientific">Pendulispora brunnea</name>
    <dbReference type="NCBI Taxonomy" id="2905690"/>
    <lineage>
        <taxon>Bacteria</taxon>
        <taxon>Pseudomonadati</taxon>
        <taxon>Myxococcota</taxon>
        <taxon>Myxococcia</taxon>
        <taxon>Myxococcales</taxon>
        <taxon>Sorangiineae</taxon>
        <taxon>Pendulisporaceae</taxon>
        <taxon>Pendulispora</taxon>
    </lineage>
</organism>
<dbReference type="InterPro" id="IPR036388">
    <property type="entry name" value="WH-like_DNA-bd_sf"/>
</dbReference>
<protein>
    <submittedName>
        <fullName evidence="6">LysR family transcriptional regulator</fullName>
    </submittedName>
</protein>
<evidence type="ECO:0000256" key="2">
    <source>
        <dbReference type="ARBA" id="ARBA00023015"/>
    </source>
</evidence>
<proteinExistence type="inferred from homology"/>
<gene>
    <name evidence="6" type="ORF">LZC95_37135</name>
</gene>
<keyword evidence="3" id="KW-0238">DNA-binding</keyword>
<dbReference type="Proteomes" id="UP001379533">
    <property type="component" value="Chromosome"/>
</dbReference>
<keyword evidence="7" id="KW-1185">Reference proteome</keyword>
<dbReference type="InterPro" id="IPR058163">
    <property type="entry name" value="LysR-type_TF_proteobact-type"/>
</dbReference>
<dbReference type="PANTHER" id="PTHR30537:SF5">
    <property type="entry name" value="HTH-TYPE TRANSCRIPTIONAL ACTIVATOR TTDR-RELATED"/>
    <property type="match status" value="1"/>
</dbReference>
<evidence type="ECO:0000256" key="4">
    <source>
        <dbReference type="ARBA" id="ARBA00023163"/>
    </source>
</evidence>
<evidence type="ECO:0000256" key="3">
    <source>
        <dbReference type="ARBA" id="ARBA00023125"/>
    </source>
</evidence>
<dbReference type="InterPro" id="IPR036390">
    <property type="entry name" value="WH_DNA-bd_sf"/>
</dbReference>
<dbReference type="Gene3D" id="3.40.190.290">
    <property type="match status" value="1"/>
</dbReference>
<dbReference type="InterPro" id="IPR000847">
    <property type="entry name" value="LysR_HTH_N"/>
</dbReference>
<dbReference type="CDD" id="cd08471">
    <property type="entry name" value="PBP2_CrgA_like_2"/>
    <property type="match status" value="1"/>
</dbReference>
<dbReference type="PANTHER" id="PTHR30537">
    <property type="entry name" value="HTH-TYPE TRANSCRIPTIONAL REGULATOR"/>
    <property type="match status" value="1"/>
</dbReference>
<dbReference type="RefSeq" id="WP_394842685.1">
    <property type="nucleotide sequence ID" value="NZ_CP089982.1"/>
</dbReference>
<dbReference type="EMBL" id="CP089982">
    <property type="protein sequence ID" value="WXA92065.1"/>
    <property type="molecule type" value="Genomic_DNA"/>
</dbReference>
<feature type="domain" description="HTH lysR-type" evidence="5">
    <location>
        <begin position="1"/>
        <end position="59"/>
    </location>
</feature>
<comment type="similarity">
    <text evidence="1">Belongs to the LysR transcriptional regulatory family.</text>
</comment>
<evidence type="ECO:0000259" key="5">
    <source>
        <dbReference type="PROSITE" id="PS50931"/>
    </source>
</evidence>
<dbReference type="SUPFAM" id="SSF46785">
    <property type="entry name" value="Winged helix' DNA-binding domain"/>
    <property type="match status" value="1"/>
</dbReference>
<accession>A0ABZ2K3D4</accession>
<dbReference type="Gene3D" id="1.10.10.10">
    <property type="entry name" value="Winged helix-like DNA-binding domain superfamily/Winged helix DNA-binding domain"/>
    <property type="match status" value="1"/>
</dbReference>